<dbReference type="AlphaFoldDB" id="A0A9N8EWF8"/>
<evidence type="ECO:0000313" key="2">
    <source>
        <dbReference type="EMBL" id="CAB9528501.1"/>
    </source>
</evidence>
<feature type="region of interest" description="Disordered" evidence="1">
    <location>
        <begin position="1"/>
        <end position="21"/>
    </location>
</feature>
<protein>
    <submittedName>
        <fullName evidence="2">Uncharacterized protein</fullName>
    </submittedName>
</protein>
<dbReference type="EMBL" id="CAICTM010002240">
    <property type="protein sequence ID" value="CAB9528501.1"/>
    <property type="molecule type" value="Genomic_DNA"/>
</dbReference>
<sequence>MSVSTAAATSTSMSTTPTGTGTSMLGFNNGALQCWNTRAVSRLQSGDVRNCMLIIKNELTCVRANLVKIAADATTGTNGDSSGQEMMMDHQEDPQVVTAGIRSVPLLPQDEEGEEDEDEATQKIWECQNNLFSLYPRAFVMDCDDTNEDSSKADSSTTCYVYLSVLLYNLALAHHMEAAQLHKNGRPEYLKSLQNARHLYKSALEVADSSWSAADLEAQRSLLLALLNNLGFISSHTLDFLETRHCMQMMCELMDMETAMPCDAHTSVSDKDFELFFTSVFTYMDAPDLNALLCLAPAA</sequence>
<name>A0A9N8EWF8_9STRA</name>
<gene>
    <name evidence="2" type="ORF">SEMRO_2242_G320430.1</name>
</gene>
<organism evidence="2 3">
    <name type="scientific">Seminavis robusta</name>
    <dbReference type="NCBI Taxonomy" id="568900"/>
    <lineage>
        <taxon>Eukaryota</taxon>
        <taxon>Sar</taxon>
        <taxon>Stramenopiles</taxon>
        <taxon>Ochrophyta</taxon>
        <taxon>Bacillariophyta</taxon>
        <taxon>Bacillariophyceae</taxon>
        <taxon>Bacillariophycidae</taxon>
        <taxon>Naviculales</taxon>
        <taxon>Naviculaceae</taxon>
        <taxon>Seminavis</taxon>
    </lineage>
</organism>
<comment type="caution">
    <text evidence="2">The sequence shown here is derived from an EMBL/GenBank/DDBJ whole genome shotgun (WGS) entry which is preliminary data.</text>
</comment>
<dbReference type="Proteomes" id="UP001153069">
    <property type="component" value="Unassembled WGS sequence"/>
</dbReference>
<evidence type="ECO:0000313" key="3">
    <source>
        <dbReference type="Proteomes" id="UP001153069"/>
    </source>
</evidence>
<dbReference type="OrthoDB" id="54819at2759"/>
<keyword evidence="3" id="KW-1185">Reference proteome</keyword>
<reference evidence="2" key="1">
    <citation type="submission" date="2020-06" db="EMBL/GenBank/DDBJ databases">
        <authorList>
            <consortium name="Plant Systems Biology data submission"/>
        </authorList>
    </citation>
    <scope>NUCLEOTIDE SEQUENCE</scope>
    <source>
        <strain evidence="2">D6</strain>
    </source>
</reference>
<evidence type="ECO:0000256" key="1">
    <source>
        <dbReference type="SAM" id="MobiDB-lite"/>
    </source>
</evidence>
<accession>A0A9N8EWF8</accession>
<proteinExistence type="predicted"/>